<dbReference type="KEGG" id="lha:LHA_1510"/>
<protein>
    <submittedName>
        <fullName evidence="3">Heparan-alpha-glucosaminide N-acetyltransferase</fullName>
        <ecNumber evidence="3">2.3.1.78</ecNumber>
    </submittedName>
</protein>
<keyword evidence="3" id="KW-0012">Acyltransferase</keyword>
<keyword evidence="1" id="KW-0812">Transmembrane</keyword>
<feature type="transmembrane region" description="Helical" evidence="1">
    <location>
        <begin position="306"/>
        <end position="330"/>
    </location>
</feature>
<feature type="transmembrane region" description="Helical" evidence="1">
    <location>
        <begin position="64"/>
        <end position="84"/>
    </location>
</feature>
<reference evidence="4" key="1">
    <citation type="submission" date="2014-09" db="EMBL/GenBank/DDBJ databases">
        <authorList>
            <person name="Gomez-Valero L."/>
        </authorList>
    </citation>
    <scope>NUCLEOTIDE SEQUENCE [LARGE SCALE GENOMIC DNA]</scope>
    <source>
        <strain evidence="4">ATCC35250</strain>
    </source>
</reference>
<feature type="transmembrane region" description="Helical" evidence="1">
    <location>
        <begin position="246"/>
        <end position="263"/>
    </location>
</feature>
<gene>
    <name evidence="3" type="ORF">LHA_1510</name>
</gene>
<sequence>MLARFLSGQCCSVVMTNSEKKSPRLLALDVFRGLTIALMILVNSPGNDSSYFWLEHSAWNGCTLADVVFPFFIFIVGVSLVFSLTKAKTYGLTSRELLPKIIRRSLIIFFLGLLLNAFPYHFDLATLRVYGVLQRIAICYFVCALLFLTTRITTQIILFTLILVGYWLLMTLIPVKGYGPGNLTPEGNLAAALDRMFFSAPHLYGKVFDPEGLLSTLPAIATGILGNLVGYWLVSTRNAAQKCTGLLIAGILSVIVGWIWGLWFPINKALWTSSYVLFTGGLALFTLGLCYWLIDIKHWKTWSKPFEIFGVNALAAYILHVFFLKVQFMIKIPPGNLRAFITGQLFGWASLQNAALLYALSYTLFWLLIMTLLYRNKIFIKI</sequence>
<feature type="transmembrane region" description="Helical" evidence="1">
    <location>
        <begin position="213"/>
        <end position="234"/>
    </location>
</feature>
<feature type="transmembrane region" description="Helical" evidence="1">
    <location>
        <begin position="156"/>
        <end position="175"/>
    </location>
</feature>
<feature type="transmembrane region" description="Helical" evidence="1">
    <location>
        <begin position="275"/>
        <end position="294"/>
    </location>
</feature>
<feature type="transmembrane region" description="Helical" evidence="1">
    <location>
        <begin position="355"/>
        <end position="374"/>
    </location>
</feature>
<dbReference type="Pfam" id="PF07786">
    <property type="entry name" value="HGSNAT_cat"/>
    <property type="match status" value="1"/>
</dbReference>
<feature type="domain" description="Heparan-alpha-glucosaminide N-acetyltransferase catalytic" evidence="2">
    <location>
        <begin position="24"/>
        <end position="171"/>
    </location>
</feature>
<evidence type="ECO:0000313" key="4">
    <source>
        <dbReference type="Proteomes" id="UP000032803"/>
    </source>
</evidence>
<dbReference type="HOGENOM" id="CLU_029171_4_0_6"/>
<evidence type="ECO:0000259" key="2">
    <source>
        <dbReference type="Pfam" id="PF07786"/>
    </source>
</evidence>
<dbReference type="Proteomes" id="UP000032803">
    <property type="component" value="Chromosome I"/>
</dbReference>
<keyword evidence="1" id="KW-1133">Transmembrane helix</keyword>
<dbReference type="EMBL" id="LN681225">
    <property type="protein sequence ID" value="CEK10552.1"/>
    <property type="molecule type" value="Genomic_DNA"/>
</dbReference>
<keyword evidence="1" id="KW-0472">Membrane</keyword>
<dbReference type="GO" id="GO:0015019">
    <property type="term" value="F:heparan-alpha-glucosaminide N-acetyltransferase activity"/>
    <property type="evidence" value="ECO:0007669"/>
    <property type="project" value="UniProtKB-EC"/>
</dbReference>
<feature type="transmembrane region" description="Helical" evidence="1">
    <location>
        <begin position="128"/>
        <end position="149"/>
    </location>
</feature>
<dbReference type="STRING" id="449.LHA_1510"/>
<dbReference type="PATRIC" id="fig|449.7.peg.728"/>
<proteinExistence type="predicted"/>
<dbReference type="PANTHER" id="PTHR31061">
    <property type="entry name" value="LD22376P"/>
    <property type="match status" value="1"/>
</dbReference>
<evidence type="ECO:0000313" key="3">
    <source>
        <dbReference type="EMBL" id="CEK10552.1"/>
    </source>
</evidence>
<keyword evidence="4" id="KW-1185">Reference proteome</keyword>
<dbReference type="InterPro" id="IPR012429">
    <property type="entry name" value="HGSNAT_cat"/>
</dbReference>
<dbReference type="AlphaFoldDB" id="A0A0A8UTY8"/>
<feature type="transmembrane region" description="Helical" evidence="1">
    <location>
        <begin position="105"/>
        <end position="122"/>
    </location>
</feature>
<dbReference type="RefSeq" id="WP_237758668.1">
    <property type="nucleotide sequence ID" value="NZ_LNYF01000006.1"/>
</dbReference>
<evidence type="ECO:0000256" key="1">
    <source>
        <dbReference type="SAM" id="Phobius"/>
    </source>
</evidence>
<name>A0A0A8UTY8_LEGHA</name>
<dbReference type="PANTHER" id="PTHR31061:SF24">
    <property type="entry name" value="LD22376P"/>
    <property type="match status" value="1"/>
</dbReference>
<accession>A0A0A8UTY8</accession>
<keyword evidence="3" id="KW-0808">Transferase</keyword>
<feature type="transmembrane region" description="Helical" evidence="1">
    <location>
        <begin position="25"/>
        <end position="44"/>
    </location>
</feature>
<dbReference type="EC" id="2.3.1.78" evidence="3"/>
<organism evidence="3 4">
    <name type="scientific">Legionella hackeliae</name>
    <dbReference type="NCBI Taxonomy" id="449"/>
    <lineage>
        <taxon>Bacteria</taxon>
        <taxon>Pseudomonadati</taxon>
        <taxon>Pseudomonadota</taxon>
        <taxon>Gammaproteobacteria</taxon>
        <taxon>Legionellales</taxon>
        <taxon>Legionellaceae</taxon>
        <taxon>Legionella</taxon>
    </lineage>
</organism>